<dbReference type="RefSeq" id="WP_015243906.1">
    <property type="nucleotide sequence ID" value="NC_019892.1"/>
</dbReference>
<dbReference type="HOGENOM" id="CLU_033707_2_0_0"/>
<dbReference type="InterPro" id="IPR000073">
    <property type="entry name" value="AB_hydrolase_1"/>
</dbReference>
<protein>
    <submittedName>
        <fullName evidence="3">X-Pro dipeptidyl-peptidase (S15 family)</fullName>
    </submittedName>
</protein>
<dbReference type="STRING" id="886293.Sinac_0271"/>
<dbReference type="PANTHER" id="PTHR43265">
    <property type="entry name" value="ESTERASE ESTD"/>
    <property type="match status" value="1"/>
</dbReference>
<keyword evidence="4" id="KW-1185">Reference proteome</keyword>
<dbReference type="PANTHER" id="PTHR43265:SF1">
    <property type="entry name" value="ESTERASE ESTD"/>
    <property type="match status" value="1"/>
</dbReference>
<evidence type="ECO:0000256" key="1">
    <source>
        <dbReference type="SAM" id="SignalP"/>
    </source>
</evidence>
<dbReference type="InterPro" id="IPR029058">
    <property type="entry name" value="AB_hydrolase_fold"/>
</dbReference>
<dbReference type="InterPro" id="IPR053145">
    <property type="entry name" value="AB_hydrolase_Est10"/>
</dbReference>
<evidence type="ECO:0000313" key="3">
    <source>
        <dbReference type="EMBL" id="AGA24721.1"/>
    </source>
</evidence>
<dbReference type="Gene3D" id="3.40.50.1820">
    <property type="entry name" value="alpha/beta hydrolase"/>
    <property type="match status" value="1"/>
</dbReference>
<feature type="domain" description="AB hydrolase-1" evidence="2">
    <location>
        <begin position="197"/>
        <end position="444"/>
    </location>
</feature>
<organism evidence="3 4">
    <name type="scientific">Singulisphaera acidiphila (strain ATCC BAA-1392 / DSM 18658 / VKM B-2454 / MOB10)</name>
    <dbReference type="NCBI Taxonomy" id="886293"/>
    <lineage>
        <taxon>Bacteria</taxon>
        <taxon>Pseudomonadati</taxon>
        <taxon>Planctomycetota</taxon>
        <taxon>Planctomycetia</taxon>
        <taxon>Isosphaerales</taxon>
        <taxon>Isosphaeraceae</taxon>
        <taxon>Singulisphaera</taxon>
    </lineage>
</organism>
<dbReference type="EMBL" id="CP003364">
    <property type="protein sequence ID" value="AGA24721.1"/>
    <property type="molecule type" value="Genomic_DNA"/>
</dbReference>
<name>L0D7T7_SINAD</name>
<dbReference type="Proteomes" id="UP000010798">
    <property type="component" value="Chromosome"/>
</dbReference>
<gene>
    <name evidence="3" type="ordered locus">Sinac_0271</name>
</gene>
<sequence length="479" mass="51635">MRMMNAALWVSAVTLILAGWSAVADEPNRKEQIWEGKLTIGAGIELRMVFHIAKDEAGKFTATFDSPDQGAKGLKVDSVTLDGTHLVMEMKRILGKFEGALNPDGTEAKGTWSQAGNRLPLSLKRVEQVSEARRPQTPMPPFPYKTEDVSYANAAGRVTLAGTLTLPAGPNAFPAVILISGSGAQDRDESLLGHKPFLVLADALTRRGIAVLRADDRGVGGSTGNTMNSNSDDFAGDVLAGIAFLKTRSEIDGSKIGLIGHSEGGLVAPMVAVRSPDVSFIVMMAGTGLPGDEIVPLQARLIGQASLVDAKELARQLDFQKRLLEIARTEPDDKIAEERALAATKDWMAAMTEAERKNAGDLHARIAGQFKTLRSPWFRYFLSYDPRPTLGKVRCPVLAIVGEKDLQVPPKENLAEIETALKQGGNTQFTIKELPGLNHLFQTSTTGAPSEYARIEETIAPSALTLIGDWIFEQTGKKP</sequence>
<feature type="signal peptide" evidence="1">
    <location>
        <begin position="1"/>
        <end position="24"/>
    </location>
</feature>
<dbReference type="AlphaFoldDB" id="L0D7T7"/>
<dbReference type="SUPFAM" id="SSF53474">
    <property type="entry name" value="alpha/beta-Hydrolases"/>
    <property type="match status" value="1"/>
</dbReference>
<feature type="chain" id="PRO_5003940059" evidence="1">
    <location>
        <begin position="25"/>
        <end position="479"/>
    </location>
</feature>
<proteinExistence type="predicted"/>
<dbReference type="GO" id="GO:0052689">
    <property type="term" value="F:carboxylic ester hydrolase activity"/>
    <property type="evidence" value="ECO:0007669"/>
    <property type="project" value="TreeGrafter"/>
</dbReference>
<reference evidence="3 4" key="1">
    <citation type="submission" date="2012-02" db="EMBL/GenBank/DDBJ databases">
        <title>Complete sequence of chromosome of Singulisphaera acidiphila DSM 18658.</title>
        <authorList>
            <consortium name="US DOE Joint Genome Institute (JGI-PGF)"/>
            <person name="Lucas S."/>
            <person name="Copeland A."/>
            <person name="Lapidus A."/>
            <person name="Glavina del Rio T."/>
            <person name="Dalin E."/>
            <person name="Tice H."/>
            <person name="Bruce D."/>
            <person name="Goodwin L."/>
            <person name="Pitluck S."/>
            <person name="Peters L."/>
            <person name="Ovchinnikova G."/>
            <person name="Chertkov O."/>
            <person name="Kyrpides N."/>
            <person name="Mavromatis K."/>
            <person name="Ivanova N."/>
            <person name="Brettin T."/>
            <person name="Detter J.C."/>
            <person name="Han C."/>
            <person name="Larimer F."/>
            <person name="Land M."/>
            <person name="Hauser L."/>
            <person name="Markowitz V."/>
            <person name="Cheng J.-F."/>
            <person name="Hugenholtz P."/>
            <person name="Woyke T."/>
            <person name="Wu D."/>
            <person name="Tindall B."/>
            <person name="Pomrenke H."/>
            <person name="Brambilla E."/>
            <person name="Klenk H.-P."/>
            <person name="Eisen J.A."/>
        </authorList>
    </citation>
    <scope>NUCLEOTIDE SEQUENCE [LARGE SCALE GENOMIC DNA]</scope>
    <source>
        <strain evidence="4">ATCC BAA-1392 / DSM 18658 / VKM B-2454 / MOB10</strain>
    </source>
</reference>
<accession>L0D7T7</accession>
<keyword evidence="1" id="KW-0732">Signal</keyword>
<dbReference type="KEGG" id="saci:Sinac_0271"/>
<evidence type="ECO:0000313" key="4">
    <source>
        <dbReference type="Proteomes" id="UP000010798"/>
    </source>
</evidence>
<evidence type="ECO:0000259" key="2">
    <source>
        <dbReference type="Pfam" id="PF12697"/>
    </source>
</evidence>
<dbReference type="Pfam" id="PF12697">
    <property type="entry name" value="Abhydrolase_6"/>
    <property type="match status" value="1"/>
</dbReference>
<dbReference type="eggNOG" id="COG1073">
    <property type="taxonomic scope" value="Bacteria"/>
</dbReference>